<proteinExistence type="predicted"/>
<name>A0AAU8B5B0_9CAUD</name>
<evidence type="ECO:0000313" key="1">
    <source>
        <dbReference type="EMBL" id="XCD07424.1"/>
    </source>
</evidence>
<organism evidence="1">
    <name type="scientific">Dulem virus 34</name>
    <dbReference type="NCBI Taxonomy" id="3145752"/>
    <lineage>
        <taxon>Viruses</taxon>
        <taxon>Duplodnaviria</taxon>
        <taxon>Heunggongvirae</taxon>
        <taxon>Uroviricota</taxon>
        <taxon>Caudoviricetes</taxon>
    </lineage>
</organism>
<reference evidence="1" key="1">
    <citation type="submission" date="2024-03" db="EMBL/GenBank/DDBJ databases">
        <title>Diverse circular DNA viruses in blood, oral, and fecal samples of captive lemurs.</title>
        <authorList>
            <person name="Paietta E.N."/>
            <person name="Kraberger S."/>
            <person name="Lund M.C."/>
            <person name="Custer J.M."/>
            <person name="Vargas K.M."/>
            <person name="Ehmke E.E."/>
            <person name="Yoder A.D."/>
            <person name="Varsani A."/>
        </authorList>
    </citation>
    <scope>NUCLEOTIDE SEQUENCE</scope>
    <source>
        <strain evidence="1">Duke_28FF_219</strain>
    </source>
</reference>
<sequence length="107" mass="11644">MSREVSGRWHEHEILGAKPKPEFLGAANQTASLTIYLSASLGVRPRSVIETVEAMVESGTAEYLVIGGKTVGRNPFRLLSSSEAWDKVYSRGQLAKATMTISLGEYT</sequence>
<dbReference type="Pfam" id="PF06995">
    <property type="entry name" value="Phage_P2_GpU"/>
    <property type="match status" value="1"/>
</dbReference>
<protein>
    <submittedName>
        <fullName evidence="1">Uncharacterized protein</fullName>
    </submittedName>
</protein>
<dbReference type="InterPro" id="IPR009734">
    <property type="entry name" value="Myoviridae_GpU"/>
</dbReference>
<accession>A0AAU8B5B0</accession>
<dbReference type="EMBL" id="PP511788">
    <property type="protein sequence ID" value="XCD07424.1"/>
    <property type="molecule type" value="Genomic_DNA"/>
</dbReference>